<dbReference type="Proteomes" id="UP000315540">
    <property type="component" value="Unassembled WGS sequence"/>
</dbReference>
<keyword evidence="2" id="KW-1185">Reference proteome</keyword>
<accession>A0A504ISN9</accession>
<reference evidence="1 2" key="1">
    <citation type="submission" date="2019-06" db="EMBL/GenBank/DDBJ databases">
        <authorList>
            <person name="Meng X."/>
        </authorList>
    </citation>
    <scope>NUCLEOTIDE SEQUENCE [LARGE SCALE GENOMIC DNA]</scope>
    <source>
        <strain evidence="1 2">M625</strain>
    </source>
</reference>
<dbReference type="OrthoDB" id="1434504at2"/>
<sequence length="209" mass="24332">MTEVQFFEKVHQKYKDSNHLLEGDGGYKIKRGMAHVMSGYLEDLFALYIAQKVNRKDVEYFVDKVISIRFSENEKAKSFKPDLAIVDNGVMTHYFDLKSNLGWNRNAENYMLDKNRFIEKLKGQNAWIRDKHDKSVLDIKISDALQYNMVVVFGGNINPTQMDNNFKTSNELENVQLHVLHRKRKDEAHEAIDIEAFEAIQQSLEILTA</sequence>
<comment type="caution">
    <text evidence="1">The sequence shown here is derived from an EMBL/GenBank/DDBJ whole genome shotgun (WGS) entry which is preliminary data.</text>
</comment>
<proteinExistence type="predicted"/>
<organism evidence="1 2">
    <name type="scientific">Aquimarina algicola</name>
    <dbReference type="NCBI Taxonomy" id="2589995"/>
    <lineage>
        <taxon>Bacteria</taxon>
        <taxon>Pseudomonadati</taxon>
        <taxon>Bacteroidota</taxon>
        <taxon>Flavobacteriia</taxon>
        <taxon>Flavobacteriales</taxon>
        <taxon>Flavobacteriaceae</taxon>
        <taxon>Aquimarina</taxon>
    </lineage>
</organism>
<protein>
    <recommendedName>
        <fullName evidence="3">Restriction endonuclease</fullName>
    </recommendedName>
</protein>
<evidence type="ECO:0008006" key="3">
    <source>
        <dbReference type="Google" id="ProtNLM"/>
    </source>
</evidence>
<evidence type="ECO:0000313" key="1">
    <source>
        <dbReference type="EMBL" id="TPN80974.1"/>
    </source>
</evidence>
<evidence type="ECO:0000313" key="2">
    <source>
        <dbReference type="Proteomes" id="UP000315540"/>
    </source>
</evidence>
<gene>
    <name evidence="1" type="ORF">FHK87_25860</name>
</gene>
<dbReference type="AlphaFoldDB" id="A0A504ISN9"/>
<name>A0A504ISN9_9FLAO</name>
<dbReference type="RefSeq" id="WP_140597807.1">
    <property type="nucleotide sequence ID" value="NZ_VFWZ01000012.1"/>
</dbReference>
<dbReference type="EMBL" id="VFWZ01000012">
    <property type="protein sequence ID" value="TPN80974.1"/>
    <property type="molecule type" value="Genomic_DNA"/>
</dbReference>